<dbReference type="OrthoDB" id="7130006at2759"/>
<evidence type="ECO:0000256" key="3">
    <source>
        <dbReference type="ARBA" id="ARBA00022801"/>
    </source>
</evidence>
<proteinExistence type="inferred from homology"/>
<dbReference type="AlphaFoldDB" id="A0A409Y0Z7"/>
<feature type="domain" description="Epoxide hydrolase N-terminal" evidence="4">
    <location>
        <begin position="389"/>
        <end position="499"/>
    </location>
</feature>
<dbReference type="InterPro" id="IPR000639">
    <property type="entry name" value="Epox_hydrolase-like"/>
</dbReference>
<dbReference type="GO" id="GO:0004301">
    <property type="term" value="F:epoxide hydrolase activity"/>
    <property type="evidence" value="ECO:0007669"/>
    <property type="project" value="TreeGrafter"/>
</dbReference>
<dbReference type="Pfam" id="PF06441">
    <property type="entry name" value="EHN"/>
    <property type="match status" value="2"/>
</dbReference>
<reference evidence="5 6" key="1">
    <citation type="journal article" date="2018" name="Evol. Lett.">
        <title>Horizontal gene cluster transfer increased hallucinogenic mushroom diversity.</title>
        <authorList>
            <person name="Reynolds H.T."/>
            <person name="Vijayakumar V."/>
            <person name="Gluck-Thaler E."/>
            <person name="Korotkin H.B."/>
            <person name="Matheny P.B."/>
            <person name="Slot J.C."/>
        </authorList>
    </citation>
    <scope>NUCLEOTIDE SEQUENCE [LARGE SCALE GENOMIC DNA]</scope>
    <source>
        <strain evidence="5 6">SRW20</strain>
    </source>
</reference>
<organism evidence="5 6">
    <name type="scientific">Gymnopilus dilepis</name>
    <dbReference type="NCBI Taxonomy" id="231916"/>
    <lineage>
        <taxon>Eukaryota</taxon>
        <taxon>Fungi</taxon>
        <taxon>Dikarya</taxon>
        <taxon>Basidiomycota</taxon>
        <taxon>Agaricomycotina</taxon>
        <taxon>Agaricomycetes</taxon>
        <taxon>Agaricomycetidae</taxon>
        <taxon>Agaricales</taxon>
        <taxon>Agaricineae</taxon>
        <taxon>Hymenogastraceae</taxon>
        <taxon>Gymnopilus</taxon>
    </lineage>
</organism>
<keyword evidence="2" id="KW-0058">Aromatic hydrocarbons catabolism</keyword>
<dbReference type="PRINTS" id="PR00412">
    <property type="entry name" value="EPOXHYDRLASE"/>
</dbReference>
<evidence type="ECO:0000313" key="6">
    <source>
        <dbReference type="Proteomes" id="UP000284706"/>
    </source>
</evidence>
<dbReference type="EMBL" id="NHYE01001336">
    <property type="protein sequence ID" value="PPQ96675.1"/>
    <property type="molecule type" value="Genomic_DNA"/>
</dbReference>
<keyword evidence="3" id="KW-0378">Hydrolase</keyword>
<dbReference type="Gene3D" id="3.40.50.1820">
    <property type="entry name" value="alpha/beta hydrolase"/>
    <property type="match status" value="2"/>
</dbReference>
<dbReference type="Proteomes" id="UP000284706">
    <property type="component" value="Unassembled WGS sequence"/>
</dbReference>
<feature type="domain" description="Epoxide hydrolase N-terminal" evidence="4">
    <location>
        <begin position="4"/>
        <end position="114"/>
    </location>
</feature>
<dbReference type="InterPro" id="IPR029058">
    <property type="entry name" value="AB_hydrolase_fold"/>
</dbReference>
<evidence type="ECO:0000259" key="4">
    <source>
        <dbReference type="Pfam" id="PF06441"/>
    </source>
</evidence>
<accession>A0A409Y0Z7</accession>
<dbReference type="InParanoid" id="A0A409Y0Z7"/>
<dbReference type="STRING" id="231916.A0A409Y0Z7"/>
<dbReference type="PANTHER" id="PTHR21661:SF35">
    <property type="entry name" value="EPOXIDE HYDROLASE"/>
    <property type="match status" value="1"/>
</dbReference>
<sequence>MAETPFKIAVPDEKIDLLKKKLALTVLPDELDDAGWDYGVPLADVRRLVARWQDGYDWRKYEAQLNEELPQFTRDIEVDGFGNLNVHYVHKRSDVVDAIPLLFVHGWPGSFYEVRKLLPLLIEASPEHPSFHVVAVGLPGYGFSEAPKKKGFELAQYAEVGNKLMIALGYNEYVTQGGDWGQMITEKIAQLYGHKHSKARHSNMPLTTPPHPIHRPLLLLSHLLFGYTPKEQEGFKRIEWFRAKGYGYFHEQSTQPQTLGYSLADSPAGLLAWIYEKLVTWTDSYPWDDDEVLTWISIYWYSRAGPAASVRIYYEVTQANGTRLALPPNAITIPTGYSYFPKDIAPLPKRWFKSPYLVFESEHDSGVTRPPSFSTQPSCCSLPSTMAETPFKIDIPDQKIALLKQKLALTHFPDELEEAGWAYGVPLADMRRLVGRWADGYDWRKEETRLNQELPQFTRDIDVDGFGSLNIHYIHKKSELADAVPLLFVHGWPGSFLEVRKILPLLVEVSPGHPSFHVVALGLPGFGFSEAPKKKGFEFTQYAEVGHKLMLSLGYNEYVTQGGDWAHVITATIAQNYGHKHCKARHTNFPLSGGYHSLYQNLCSYLFLDPNRASPPQFTRSPVAYLSSLVFGYNTREKEGLKRTTWFRDKGRGYFEEHSTQPQTLGYSLSDSPAGLLAWIYEKLVNWTDNYPWEDDEVLTWISVYWFSRAGPAASIRIYYEARQARPDALGGRPDLVTVPTGYSHFPKELIQLPRRWTKTRNVVFEAEHDAGGHFASHEKPHELVDDLRKMFGNGGPAFSVVQGKSGYAA</sequence>
<name>A0A409Y0Z7_9AGAR</name>
<dbReference type="PANTHER" id="PTHR21661">
    <property type="entry name" value="EPOXIDE HYDROLASE 1-RELATED"/>
    <property type="match status" value="1"/>
</dbReference>
<evidence type="ECO:0000256" key="2">
    <source>
        <dbReference type="ARBA" id="ARBA00022797"/>
    </source>
</evidence>
<keyword evidence="6" id="KW-1185">Reference proteome</keyword>
<dbReference type="InterPro" id="IPR010497">
    <property type="entry name" value="Epoxide_hydro_N"/>
</dbReference>
<dbReference type="GO" id="GO:0097176">
    <property type="term" value="P:epoxide metabolic process"/>
    <property type="evidence" value="ECO:0007669"/>
    <property type="project" value="TreeGrafter"/>
</dbReference>
<comment type="caution">
    <text evidence="5">The sequence shown here is derived from an EMBL/GenBank/DDBJ whole genome shotgun (WGS) entry which is preliminary data.</text>
</comment>
<evidence type="ECO:0000256" key="1">
    <source>
        <dbReference type="ARBA" id="ARBA00010088"/>
    </source>
</evidence>
<protein>
    <recommendedName>
        <fullName evidence="4">Epoxide hydrolase N-terminal domain-containing protein</fullName>
    </recommendedName>
</protein>
<comment type="similarity">
    <text evidence="1">Belongs to the peptidase S33 family.</text>
</comment>
<evidence type="ECO:0000313" key="5">
    <source>
        <dbReference type="EMBL" id="PPQ96675.1"/>
    </source>
</evidence>
<dbReference type="SUPFAM" id="SSF53474">
    <property type="entry name" value="alpha/beta-Hydrolases"/>
    <property type="match status" value="2"/>
</dbReference>
<gene>
    <name evidence="5" type="ORF">CVT26_010304</name>
</gene>